<accession>A0A841MHD7</accession>
<sequence length="315" mass="36214">MKQKVGDQLKENEVYRKMLKKEGRRCWTLEYSDSANYHMDILPSIVDSGYQTILEMAFSSNDLTDLNKLVIRITDKNRDDYFFENNHKLWLKCNPFGYGKWFSVQASLDLTKRITLGESIKPVPQYQKDKLPLQRVVQILKRHRDLMFNGDEDKPISIIITTLAARAYQKETSILEALLNVIERMHLFILEKFDPESGKMIKWIGNPVNAEENFADKWKEAPKKQINFYKWLEAVKADVRNALNQKDKGLHSVMESLKSPFGEKSVSLAFANYGEKQLQLRKAGGLKMAGITGMIGSVGKTSITQHTNFGAKKDQ</sequence>
<organism evidence="1 2">
    <name type="scientific">Algoriphagus iocasae</name>
    <dbReference type="NCBI Taxonomy" id="1836499"/>
    <lineage>
        <taxon>Bacteria</taxon>
        <taxon>Pseudomonadati</taxon>
        <taxon>Bacteroidota</taxon>
        <taxon>Cytophagia</taxon>
        <taxon>Cytophagales</taxon>
        <taxon>Cyclobacteriaceae</taxon>
        <taxon>Algoriphagus</taxon>
    </lineage>
</organism>
<protein>
    <submittedName>
        <fullName evidence="1">Uncharacterized protein</fullName>
    </submittedName>
</protein>
<evidence type="ECO:0000313" key="1">
    <source>
        <dbReference type="EMBL" id="MBB6327652.1"/>
    </source>
</evidence>
<comment type="caution">
    <text evidence="1">The sequence shown here is derived from an EMBL/GenBank/DDBJ whole genome shotgun (WGS) entry which is preliminary data.</text>
</comment>
<evidence type="ECO:0000313" key="2">
    <source>
        <dbReference type="Proteomes" id="UP000588604"/>
    </source>
</evidence>
<dbReference type="EMBL" id="JACIJO010000003">
    <property type="protein sequence ID" value="MBB6327652.1"/>
    <property type="molecule type" value="Genomic_DNA"/>
</dbReference>
<name>A0A841MHD7_9BACT</name>
<reference evidence="1 2" key="1">
    <citation type="submission" date="2020-08" db="EMBL/GenBank/DDBJ databases">
        <title>Genomic Encyclopedia of Type Strains, Phase IV (KMG-IV): sequencing the most valuable type-strain genomes for metagenomic binning, comparative biology and taxonomic classification.</title>
        <authorList>
            <person name="Goeker M."/>
        </authorList>
    </citation>
    <scope>NUCLEOTIDE SEQUENCE [LARGE SCALE GENOMIC DNA]</scope>
    <source>
        <strain evidence="1 2">DSM 102044</strain>
    </source>
</reference>
<dbReference type="AlphaFoldDB" id="A0A841MHD7"/>
<gene>
    <name evidence="1" type="ORF">FHS59_003295</name>
</gene>
<keyword evidence="2" id="KW-1185">Reference proteome</keyword>
<proteinExistence type="predicted"/>
<dbReference type="Proteomes" id="UP000588604">
    <property type="component" value="Unassembled WGS sequence"/>
</dbReference>